<dbReference type="KEGG" id="pmad:BAY61_15250"/>
<dbReference type="Pfam" id="PF11927">
    <property type="entry name" value="HODM_asu-like"/>
    <property type="match status" value="1"/>
</dbReference>
<evidence type="ECO:0000313" key="2">
    <source>
        <dbReference type="Proteomes" id="UP000199494"/>
    </source>
</evidence>
<keyword evidence="2" id="KW-1185">Reference proteome</keyword>
<dbReference type="EMBL" id="FMZE01000005">
    <property type="protein sequence ID" value="SDC99540.1"/>
    <property type="molecule type" value="Genomic_DNA"/>
</dbReference>
<evidence type="ECO:0000313" key="1">
    <source>
        <dbReference type="EMBL" id="SDC99540.1"/>
    </source>
</evidence>
<dbReference type="Proteomes" id="UP000199494">
    <property type="component" value="Unassembled WGS sequence"/>
</dbReference>
<organism evidence="1 2">
    <name type="scientific">Prauserella marina</name>
    <dbReference type="NCBI Taxonomy" id="530584"/>
    <lineage>
        <taxon>Bacteria</taxon>
        <taxon>Bacillati</taxon>
        <taxon>Actinomycetota</taxon>
        <taxon>Actinomycetes</taxon>
        <taxon>Pseudonocardiales</taxon>
        <taxon>Pseudonocardiaceae</taxon>
        <taxon>Prauserella</taxon>
    </lineage>
</organism>
<gene>
    <name evidence="1" type="ORF">SAMN05421630_10595</name>
</gene>
<reference evidence="1 2" key="1">
    <citation type="submission" date="2016-10" db="EMBL/GenBank/DDBJ databases">
        <authorList>
            <person name="de Groot N.N."/>
        </authorList>
    </citation>
    <scope>NUCLEOTIDE SEQUENCE [LARGE SCALE GENOMIC DNA]</scope>
    <source>
        <strain evidence="1 2">CGMCC 4.5506</strain>
    </source>
</reference>
<proteinExistence type="predicted"/>
<accession>A0A222VQF2</accession>
<dbReference type="AlphaFoldDB" id="A0A222VQF2"/>
<dbReference type="InterPro" id="IPR021848">
    <property type="entry name" value="HODM_asu-like"/>
</dbReference>
<sequence length="321" mass="36318">MTLTRFPFPLTSDRFQYRTNVEPARGFVETETGGWGGTVFDIDADYATALAERERILLADPSRCVRPPHMRAAAWDTLLTVLGELAAEFPRHMRLDRDASTYRWHNALLGVTQEFELGDEASLPCDPLRFAASQVQDDLVLLDQREDTLWVDAGLVTFAAGWSLGFDAGMRFGEIHGPVPRLREEGVVERSERFLLRLRAGLDFRRTNWSMTVGRRLDTSIESRPDWKPDWYGIAIDELLPWRLHLRVEVQHLIRLSTSGAILFTIRTYLASLAEIAEVPAWRRRLAAVLADLPPDVAEYKGLTECLPAAVRWLRSGASAS</sequence>
<dbReference type="STRING" id="530584.SAMN05421630_10595"/>
<protein>
    <submittedName>
        <fullName evidence="1">Uncharacterized protein</fullName>
    </submittedName>
</protein>
<name>A0A222VQF2_9PSEU</name>
<dbReference type="RefSeq" id="WP_211323568.1">
    <property type="nucleotide sequence ID" value="NZ_CP016353.1"/>
</dbReference>